<keyword evidence="1" id="KW-0472">Membrane</keyword>
<feature type="domain" description="ABM" evidence="2">
    <location>
        <begin position="37"/>
        <end position="106"/>
    </location>
</feature>
<evidence type="ECO:0000313" key="3">
    <source>
        <dbReference type="EMBL" id="SCF32787.1"/>
    </source>
</evidence>
<dbReference type="Proteomes" id="UP000198228">
    <property type="component" value="Chromosome I"/>
</dbReference>
<dbReference type="PANTHER" id="PTHR40057:SF1">
    <property type="entry name" value="SLR1162 PROTEIN"/>
    <property type="match status" value="1"/>
</dbReference>
<sequence length="232" mass="25940">MPRTRPAVGCVTPMRHDRADTGAGGKDEGMTMTHAVPVTVAIARRADPARAHEMVAWMRAGSALAESFPGFLGVGWVQSAQGSPEWHMLYRFADDETLRRWEESPQRNWWLTSAQGIVEHTRVERRTGIEGWFDPPVDHVVETLAPAVGEPAAPVSPPRWKQAVTIWLAFFPLSLTATLLTARFIGGVPLAARTLLMTLCLTPLMTYLVLPRITRALHWWLHGQRPPWRASR</sequence>
<dbReference type="AlphaFoldDB" id="A0A1C4ZIA7"/>
<dbReference type="EMBL" id="LT607410">
    <property type="protein sequence ID" value="SCF32787.1"/>
    <property type="molecule type" value="Genomic_DNA"/>
</dbReference>
<feature type="transmembrane region" description="Helical" evidence="1">
    <location>
        <begin position="191"/>
        <end position="210"/>
    </location>
</feature>
<accession>A0A1C4ZIA7</accession>
<proteinExistence type="predicted"/>
<dbReference type="Gene3D" id="3.30.70.100">
    <property type="match status" value="1"/>
</dbReference>
<reference evidence="3 4" key="1">
    <citation type="submission" date="2016-06" db="EMBL/GenBank/DDBJ databases">
        <authorList>
            <person name="Kjaerup R.B."/>
            <person name="Dalgaard T.S."/>
            <person name="Juul-Madsen H.R."/>
        </authorList>
    </citation>
    <scope>NUCLEOTIDE SEQUENCE [LARGE SCALE GENOMIC DNA]</scope>
    <source>
        <strain evidence="3 4">DSM 43821</strain>
    </source>
</reference>
<keyword evidence="1" id="KW-1133">Transmembrane helix</keyword>
<evidence type="ECO:0000259" key="2">
    <source>
        <dbReference type="Pfam" id="PF03992"/>
    </source>
</evidence>
<protein>
    <recommendedName>
        <fullName evidence="2">ABM domain-containing protein</fullName>
    </recommendedName>
</protein>
<dbReference type="InterPro" id="IPR038762">
    <property type="entry name" value="ABM_predict"/>
</dbReference>
<dbReference type="InterPro" id="IPR007138">
    <property type="entry name" value="ABM_dom"/>
</dbReference>
<dbReference type="InterPro" id="IPR011008">
    <property type="entry name" value="Dimeric_a/b-barrel"/>
</dbReference>
<evidence type="ECO:0000313" key="4">
    <source>
        <dbReference type="Proteomes" id="UP000198228"/>
    </source>
</evidence>
<evidence type="ECO:0000256" key="1">
    <source>
        <dbReference type="SAM" id="Phobius"/>
    </source>
</evidence>
<dbReference type="PANTHER" id="PTHR40057">
    <property type="entry name" value="SLR1162 PROTEIN"/>
    <property type="match status" value="1"/>
</dbReference>
<name>A0A1C4ZIA7_9ACTN</name>
<feature type="transmembrane region" description="Helical" evidence="1">
    <location>
        <begin position="164"/>
        <end position="185"/>
    </location>
</feature>
<dbReference type="SUPFAM" id="SSF54909">
    <property type="entry name" value="Dimeric alpha+beta barrel"/>
    <property type="match status" value="1"/>
</dbReference>
<keyword evidence="1" id="KW-0812">Transmembrane</keyword>
<dbReference type="Pfam" id="PF03992">
    <property type="entry name" value="ABM"/>
    <property type="match status" value="1"/>
</dbReference>
<gene>
    <name evidence="3" type="ORF">GA0074696_4476</name>
</gene>
<organism evidence="3 4">
    <name type="scientific">Micromonospora purpureochromogenes</name>
    <dbReference type="NCBI Taxonomy" id="47872"/>
    <lineage>
        <taxon>Bacteria</taxon>
        <taxon>Bacillati</taxon>
        <taxon>Actinomycetota</taxon>
        <taxon>Actinomycetes</taxon>
        <taxon>Micromonosporales</taxon>
        <taxon>Micromonosporaceae</taxon>
        <taxon>Micromonospora</taxon>
    </lineage>
</organism>